<feature type="compositionally biased region" description="Basic and acidic residues" evidence="2">
    <location>
        <begin position="7"/>
        <end position="27"/>
    </location>
</feature>
<dbReference type="Proteomes" id="UP001321543">
    <property type="component" value="Chromosome"/>
</dbReference>
<dbReference type="PANTHER" id="PTHR20935:SF0">
    <property type="entry name" value="SERINE_THREONINE-PROTEIN PHOSPHATASE PGAM5, MITOCHONDRIAL"/>
    <property type="match status" value="1"/>
</dbReference>
<evidence type="ECO:0000313" key="4">
    <source>
        <dbReference type="Proteomes" id="UP001321543"/>
    </source>
</evidence>
<evidence type="ECO:0000256" key="2">
    <source>
        <dbReference type="SAM" id="MobiDB-lite"/>
    </source>
</evidence>
<keyword evidence="4" id="KW-1185">Reference proteome</keyword>
<dbReference type="InterPro" id="IPR013078">
    <property type="entry name" value="His_Pase_superF_clade-1"/>
</dbReference>
<evidence type="ECO:0000256" key="1">
    <source>
        <dbReference type="ARBA" id="ARBA00022801"/>
    </source>
</evidence>
<dbReference type="Gene3D" id="3.40.50.1240">
    <property type="entry name" value="Phosphoglycerate mutase-like"/>
    <property type="match status" value="1"/>
</dbReference>
<reference evidence="4" key="1">
    <citation type="journal article" date="2019" name="Int. J. Syst. Evol. Microbiol.">
        <title>The Global Catalogue of Microorganisms (GCM) 10K type strain sequencing project: providing services to taxonomists for standard genome sequencing and annotation.</title>
        <authorList>
            <consortium name="The Broad Institute Genomics Platform"/>
            <consortium name="The Broad Institute Genome Sequencing Center for Infectious Disease"/>
            <person name="Wu L."/>
            <person name="Ma J."/>
        </authorList>
    </citation>
    <scope>NUCLEOTIDE SEQUENCE [LARGE SCALE GENOMIC DNA]</scope>
    <source>
        <strain evidence="4">NBRC 106310</strain>
    </source>
</reference>
<keyword evidence="1" id="KW-0378">Hydrolase</keyword>
<proteinExistence type="predicted"/>
<feature type="region of interest" description="Disordered" evidence="2">
    <location>
        <begin position="1"/>
        <end position="27"/>
    </location>
</feature>
<dbReference type="PANTHER" id="PTHR20935">
    <property type="entry name" value="PHOSPHOGLYCERATE MUTASE-RELATED"/>
    <property type="match status" value="1"/>
</dbReference>
<dbReference type="Pfam" id="PF00300">
    <property type="entry name" value="His_Phos_1"/>
    <property type="match status" value="1"/>
</dbReference>
<name>A0ABM8FTL3_9MICO</name>
<sequence length="120" mass="13048">MQLTSLLDDRTPHPSPERLGEYPPHRRNFLDETPVEERDIDGDGIAVAWRQLTEMSSDQVIIAVTHAFVIGSFVSHALGAPADAWLKLPIANASITELQPRPAGEWAVASVSDTGHLTGL</sequence>
<dbReference type="InterPro" id="IPR051021">
    <property type="entry name" value="Mito_Ser/Thr_phosphatase"/>
</dbReference>
<dbReference type="SUPFAM" id="SSF53254">
    <property type="entry name" value="Phosphoglycerate mutase-like"/>
    <property type="match status" value="1"/>
</dbReference>
<organism evidence="3 4">
    <name type="scientific">Microbacterium suwonense</name>
    <dbReference type="NCBI Taxonomy" id="683047"/>
    <lineage>
        <taxon>Bacteria</taxon>
        <taxon>Bacillati</taxon>
        <taxon>Actinomycetota</taxon>
        <taxon>Actinomycetes</taxon>
        <taxon>Micrococcales</taxon>
        <taxon>Microbacteriaceae</taxon>
        <taxon>Microbacterium</taxon>
    </lineage>
</organism>
<protein>
    <recommendedName>
        <fullName evidence="5">Phosphoglycerate mutase</fullName>
    </recommendedName>
</protein>
<evidence type="ECO:0000313" key="3">
    <source>
        <dbReference type="EMBL" id="BDZ38899.1"/>
    </source>
</evidence>
<dbReference type="EMBL" id="AP027728">
    <property type="protein sequence ID" value="BDZ38899.1"/>
    <property type="molecule type" value="Genomic_DNA"/>
</dbReference>
<gene>
    <name evidence="3" type="ORF">GCM10025863_15130</name>
</gene>
<evidence type="ECO:0008006" key="5">
    <source>
        <dbReference type="Google" id="ProtNLM"/>
    </source>
</evidence>
<accession>A0ABM8FTL3</accession>
<dbReference type="InterPro" id="IPR029033">
    <property type="entry name" value="His_PPase_superfam"/>
</dbReference>